<evidence type="ECO:0008006" key="6">
    <source>
        <dbReference type="Google" id="ProtNLM"/>
    </source>
</evidence>
<feature type="compositionally biased region" description="Low complexity" evidence="1">
    <location>
        <begin position="606"/>
        <end position="615"/>
    </location>
</feature>
<evidence type="ECO:0000256" key="1">
    <source>
        <dbReference type="SAM" id="MobiDB-lite"/>
    </source>
</evidence>
<gene>
    <name evidence="4" type="ordered locus">DMR_24920</name>
</gene>
<feature type="region of interest" description="Disordered" evidence="1">
    <location>
        <begin position="710"/>
        <end position="761"/>
    </location>
</feature>
<name>C4XTI6_SOLM1</name>
<dbReference type="Pfam" id="PF18819">
    <property type="entry name" value="MuF_C"/>
    <property type="match status" value="1"/>
</dbReference>
<feature type="compositionally biased region" description="Low complexity" evidence="1">
    <location>
        <begin position="390"/>
        <end position="407"/>
    </location>
</feature>
<reference evidence="4 5" key="1">
    <citation type="journal article" date="2009" name="Genome Res.">
        <title>Whole genome sequence of Desulfovibrio magneticus strain RS-1 revealed common gene clusters in magnetotactic bacteria.</title>
        <authorList>
            <person name="Nakazawa H."/>
            <person name="Arakaki A."/>
            <person name="Narita-Yamada S."/>
            <person name="Yashiro I."/>
            <person name="Jinno K."/>
            <person name="Aoki N."/>
            <person name="Tsuruyama A."/>
            <person name="Okamura Y."/>
            <person name="Tanikawa S."/>
            <person name="Fujita N."/>
            <person name="Takeyama H."/>
            <person name="Matsunaga T."/>
        </authorList>
    </citation>
    <scope>NUCLEOTIDE SEQUENCE [LARGE SCALE GENOMIC DNA]</scope>
    <source>
        <strain evidence="5">ATCC 700980 / DSM 13731 / RS-1</strain>
    </source>
</reference>
<dbReference type="EMBL" id="AP010904">
    <property type="protein sequence ID" value="BAH75983.1"/>
    <property type="molecule type" value="Genomic_DNA"/>
</dbReference>
<organism evidence="4 5">
    <name type="scientific">Solidesulfovibrio magneticus (strain ATCC 700980 / DSM 13731 / RS-1)</name>
    <name type="common">Desulfovibrio magneticus</name>
    <dbReference type="NCBI Taxonomy" id="573370"/>
    <lineage>
        <taxon>Bacteria</taxon>
        <taxon>Pseudomonadati</taxon>
        <taxon>Thermodesulfobacteriota</taxon>
        <taxon>Desulfovibrionia</taxon>
        <taxon>Desulfovibrionales</taxon>
        <taxon>Desulfovibrionaceae</taxon>
        <taxon>Solidesulfovibrio</taxon>
    </lineage>
</organism>
<feature type="compositionally biased region" description="Low complexity" evidence="1">
    <location>
        <begin position="910"/>
        <end position="934"/>
    </location>
</feature>
<dbReference type="InterPro" id="IPR041047">
    <property type="entry name" value="LPD1"/>
</dbReference>
<accession>C4XTI6</accession>
<sequence>MADLAWLDAELAQEQARRSAAAGVGGLPDAGEPGFWGDVRLSGKVIGQGLYSAVADVLPKTVAEAVRGGDVPLRPEETFAGRAITGQQKDLERWNLPPQEAERELFGVIKARDVQEGLQNLGYSAGSMVAGGLAGGLAGSVVPGAGNVAGALAGMAGAGLASGAVGYRATKDQFVDDMRRRLLEADPAMSEERWQEAKKAIESDASLYGLWEAVPEAVGSALTWGILKTPVGKLVESVPFIRNGAARAAATAGVKLGLDLPVELGTEAWTQHEQGAIEARQGLREAAPTWGEAFGEIAPQTTVATLATMGLGGAAEHFSPGARRARRESRVIGEAAQPEAIGQLSDEDLQAAMLRAGALFQERPSLELRDALAALENEASRRGEQTPAGPESMPQAEESAAAAPSGPDRAAVLTALAKSRLNDLAVGLGIAKPDRIKRKALVAAVLQAEEAARAWNEPDAVEARYREAHAAAFPGRQDDFLAGAAPVAEVSQPLPQDTSTAGQALGGPDRTAALTALAKSELNTLAAGLGIDKPDRIKSDALVAAIVTAEDAARGWNEPDAVERRYQESHAAPFPGRLDSFLEDAGPVPPGAPALSSLTDGRQKASARPDAATAAPAALPTGEIPLAEVGEKATTAVVGQLRNDIGQVGHVAGYLAAAAGQPQAPRQEAAAQPTGEIPLVEIGEQASAGIVGQVQNVAGYLAVAAGQPKTASPEAQTPGLGGQGNAARPANPAAISVAPGTPHAKKPVEPPGVPEDSGQPAQVETAKVLSGDREVALPVVVHDGFKVANVMGAGMPPHYAVLTPLAGSDVHQISLAAGKTPDEAVAAARRPPEPPHPMNARTRGQALQALSREQQNALGKALGLKPGRKSRLGFLEAIADTQEPQLRSAYDAVVGGAAKTPTAVPKEVPASGAASQGVQAPAAAPAGEAGTVAGQAPVTGQGQEVAAASQPGAIPQTAAPDTGETLGLTLGEKIGGSRKDTATPTGPRVRLPGNDETVPAWRKRFVAVQVSETGFRSGEDKTYWSIADQKGTLRTGRFKFDSKEEAEAAIPLAAVSLKHRVGRRGEAWEIYRKVTDRKTVVIKDGFASEEDAKRYMAEHAEDILNTRTGFGEEILARPEKVFRKGALRRKGPAKGQDFLDTFGFRGVEFGDWNDQAERQEVLNHAYDGLLDLAEILNVPPRALSLNGDLALAFGARGRGLSSAKAHYERDYGVINLTKMTGAGSLAHEWFHALDHYLARQDTKASSEKVENKRGDQVFAASSSTGQDFLSHGASRKSQVREALRAAYEKLLADIAYKAEQYREDTEKAERFVSRARGTLERNLNDIRAGLAQEAQWGRKRAPATAEQLTRFDVLAEQLLRGDNLALEMRSNEAQGRQRSRFGSYRSSNDILDGLAAIYKEVRGRSGFNAERTGPFNSLAANVQDFARRAKMLEDARSQTEKTKQIPTEYRRAAYLMDQGRTSDYWSEPHELAARAFAAYVEDKAAQGGGRSDFLVYGANNAMLEFRLLNIRPYPEGAERKAINAAFDHFFATVKTKETGRGVAMFQRSDTVADRKPAAADPLVEQARGEAAIEKLLEDKTGEMVGMARPDLGDIVFIYGEPGKLNAKGRLVGGEGLAHLVEQRNLEGADGVSVARRMPAVIAHGQIVARQGEGTTGERVRIAYAGHTAVLSLYRHGNRQVWLLTGWENEDGGARVNLAAAYAPTGSGISRQEGASEANIISVEPEDKGQSLFSRSPFPAGTVAQAVAAELRQGLSQFPALQGIVDVYPSEADMPSDLREAVEEAGLSGRFHGVYDAETKRIALVAGNIPTVKAGQTAFVQTLLRHEGRHAGLDRVLGGSQEREEYMRKAAQAMPREVSHWLTRQGLDSTRETRAEAAEEILVAWAKDGTVHRALDRLLSKIAVWVRSIFPTLELTRAELRQLLAQADDFVDGKGLDFIAPLGQPLAAAPAFSRGDGASWAQQVDDFLGNRFLPHERLDLGGTPPVIGLLGGHDLPLQMTQAKANKILKGADAGGKHGVSPEVLQQLPQALERPVLVLKSATWTDSLVVVTELPHQDSFLVAAVHLNVREGRAEINEVASVYAKDAGPSWVARQIREGLLLYRDKTKVPGWQRSFGLQLPTEMPTRDKRKIFTEVDLVKYEQGLPPAGDAPRFSRAGDLAGAPSEKRELAPWLKDEATTTIRSFLPSVRELTRETGVLGKILRSPEYWQHPVLRRLYDIFRSRTDRAHEILHDAFDLGDGKTIASEARRILKDPQQRDILNEGVDYADVNEIGPEAMETWFADHGAKAETIGLWRAMRAAYDRLLDARLAAYRRLVDKARAGYARAVTRRLIEAGIPVEAARAFDAAAYNADRILADALAPYADKVKAVVAAARKDGVTIKGRLADVRLTDENGTTFSFAEMVERMGQLRGFYAPRLREAGDFVVRGRRTGTDGSEERFRAHKEWRRSAEKLRLEMARAGWAMDTVTRLEKLPEATQGVIKTLELAKTVETAVNQVGEDVEAGLVGEILEALADEVKARGFRSQSIRRSGRHGEVVQGYFKDAVERFSRYAGSTAYGLAKAEAAQKAATALFATDGQGLDIRKEGEVYRLAVDYLAENLRNAEAGDRVFALAKSMASLKYLGFNAKSALVNLTSMATSVPAALHAYAMAGKGGWARIGREIVRAMGDYLGLMAGRSGRLTAGERAFMAQARRESLDDPQFAREALSVYRDTAGQAWTWAMGKALLLFGATERLNRGATLLAGYRLARAAGTDHATAIARARETSDRAHGVYDRASQPSWAWGTKLGARLGQGWYIYKKYGHNYLQLIHELFGKKDHAAGVFALAAPAALAGLGGHVAMALAKGLLTAVGGDEDPEKWLYAVISRNLGGGAEDLARFGLLGLLAGADLSGSMTMIDAPDSWVDVLGPVGGLGKDLLQAMGYLAGGQPGRAAEKALPSGAAKILQGIREYRQGVTTGSNYPVLEEGGKPLRPTLGEAAAKAAGFRPLREARARAKASEAIAEESGYAAKRDALYARFRAFALDGGTDADERDALLAAINTFNADAAVLGGRVAPITRESLLRQADRLERPTKRERARLGGQAGPMAAETLDVGDFEDVGHPYQAVRRAYAEAKARQDALREAGDFQGAARLRHETRLPRLRLLVGQVQAVRADMAELRTSQLPPEDKATRLLMLRGREKRAMDRAAEAYKTLFGAREP</sequence>
<dbReference type="Proteomes" id="UP000009071">
    <property type="component" value="Chromosome"/>
</dbReference>
<dbReference type="eggNOG" id="COG1040">
    <property type="taxonomic scope" value="Bacteria"/>
</dbReference>
<dbReference type="eggNOG" id="COG0503">
    <property type="taxonomic scope" value="Bacteria"/>
</dbReference>
<evidence type="ECO:0000259" key="2">
    <source>
        <dbReference type="Pfam" id="PF18796"/>
    </source>
</evidence>
<dbReference type="NCBIfam" id="NF032893">
    <property type="entry name" value="tail-700"/>
    <property type="match status" value="1"/>
</dbReference>
<proteinExistence type="predicted"/>
<feature type="domain" description="Phage MuF C-terminal" evidence="3">
    <location>
        <begin position="2013"/>
        <end position="2107"/>
    </location>
</feature>
<dbReference type="RefSeq" id="WP_015861162.1">
    <property type="nucleotide sequence ID" value="NC_012796.1"/>
</dbReference>
<dbReference type="HOGENOM" id="CLU_225485_0_0_7"/>
<protein>
    <recommendedName>
        <fullName evidence="6">Large polyvalent protein-associated domain-containing protein</fullName>
    </recommendedName>
</protein>
<evidence type="ECO:0000313" key="5">
    <source>
        <dbReference type="Proteomes" id="UP000009071"/>
    </source>
</evidence>
<feature type="region of interest" description="Disordered" evidence="1">
    <location>
        <begin position="378"/>
        <end position="407"/>
    </location>
</feature>
<dbReference type="OrthoDB" id="270332at2"/>
<feature type="region of interest" description="Disordered" evidence="1">
    <location>
        <begin position="902"/>
        <end position="995"/>
    </location>
</feature>
<keyword evidence="5" id="KW-1185">Reference proteome</keyword>
<dbReference type="Pfam" id="PF18796">
    <property type="entry name" value="LPD1"/>
    <property type="match status" value="1"/>
</dbReference>
<evidence type="ECO:0000259" key="3">
    <source>
        <dbReference type="Pfam" id="PF18819"/>
    </source>
</evidence>
<evidence type="ECO:0000313" key="4">
    <source>
        <dbReference type="EMBL" id="BAH75983.1"/>
    </source>
</evidence>
<dbReference type="STRING" id="573370.DMR_24920"/>
<feature type="domain" description="Large polyvalent protein-associated" evidence="2">
    <location>
        <begin position="1457"/>
        <end position="1536"/>
    </location>
</feature>
<feature type="region of interest" description="Disordered" evidence="1">
    <location>
        <begin position="582"/>
        <end position="615"/>
    </location>
</feature>
<dbReference type="KEGG" id="dma:DMR_24920"/>
<dbReference type="InterPro" id="IPR041131">
    <property type="entry name" value="MuF_C"/>
</dbReference>